<dbReference type="RefSeq" id="WP_317102541.1">
    <property type="nucleotide sequence ID" value="NZ_CP136584.1"/>
</dbReference>
<dbReference type="InterPro" id="IPR056078">
    <property type="entry name" value="DUF7661"/>
</dbReference>
<reference evidence="2 3" key="1">
    <citation type="submission" date="2023-10" db="EMBL/GenBank/DDBJ databases">
        <title>Genome analysis of psychrotrophic aerobic bacterium Aeromonas allosaccharophila BIM B-1809 isolated from infected fish.</title>
        <authorList>
            <person name="Leanovich S.I."/>
            <person name="Sidarenka A.V."/>
            <person name="Akhremchuk A.E."/>
            <person name="Sikolenko M.A."/>
            <person name="Valentovich L.N."/>
        </authorList>
    </citation>
    <scope>NUCLEOTIDE SEQUENCE [LARGE SCALE GENOMIC DNA]</scope>
    <source>
        <strain evidence="2 3">BIM B-1809</strain>
    </source>
</reference>
<name>A0ABZ0F7H5_9GAMM</name>
<evidence type="ECO:0000259" key="1">
    <source>
        <dbReference type="Pfam" id="PF24697"/>
    </source>
</evidence>
<accession>A0ABZ0F7H5</accession>
<keyword evidence="3" id="KW-1185">Reference proteome</keyword>
<evidence type="ECO:0000313" key="2">
    <source>
        <dbReference type="EMBL" id="WOE65532.1"/>
    </source>
</evidence>
<dbReference type="Proteomes" id="UP001302667">
    <property type="component" value="Chromosome"/>
</dbReference>
<protein>
    <recommendedName>
        <fullName evidence="1">DUF7661 domain-containing protein</fullName>
    </recommendedName>
</protein>
<proteinExistence type="predicted"/>
<feature type="domain" description="DUF7661" evidence="1">
    <location>
        <begin position="1"/>
        <end position="65"/>
    </location>
</feature>
<gene>
    <name evidence="2" type="ORF">RY972_15950</name>
</gene>
<evidence type="ECO:0000313" key="3">
    <source>
        <dbReference type="Proteomes" id="UP001302667"/>
    </source>
</evidence>
<organism evidence="2 3">
    <name type="scientific">Aeromonas allosaccharophila</name>
    <dbReference type="NCBI Taxonomy" id="656"/>
    <lineage>
        <taxon>Bacteria</taxon>
        <taxon>Pseudomonadati</taxon>
        <taxon>Pseudomonadota</taxon>
        <taxon>Gammaproteobacteria</taxon>
        <taxon>Aeromonadales</taxon>
        <taxon>Aeromonadaceae</taxon>
        <taxon>Aeromonas</taxon>
    </lineage>
</organism>
<sequence length="84" mass="9772">MMIFSVFGRLVGVKREGEQWLLFNVSLPERKYSRIRDVIIPDFLTEDEIPRWLDDIYHEAASATSSNWDTHLLEQPTIGPQQAP</sequence>
<dbReference type="EMBL" id="CP136584">
    <property type="protein sequence ID" value="WOE65532.1"/>
    <property type="molecule type" value="Genomic_DNA"/>
</dbReference>
<dbReference type="Pfam" id="PF24697">
    <property type="entry name" value="DUF7661"/>
    <property type="match status" value="1"/>
</dbReference>